<dbReference type="Gene3D" id="3.90.79.10">
    <property type="entry name" value="Nucleoside Triphosphate Pyrophosphohydrolase"/>
    <property type="match status" value="1"/>
</dbReference>
<proteinExistence type="predicted"/>
<comment type="cofactor">
    <cofactor evidence="1">
        <name>Mg(2+)</name>
        <dbReference type="ChEBI" id="CHEBI:18420"/>
    </cofactor>
</comment>
<keyword evidence="5" id="KW-1185">Reference proteome</keyword>
<dbReference type="Pfam" id="PF00293">
    <property type="entry name" value="NUDIX"/>
    <property type="match status" value="1"/>
</dbReference>
<reference evidence="4 5" key="1">
    <citation type="submission" date="2023-09" db="EMBL/GenBank/DDBJ databases">
        <title>Thioclava shenzhenensis sp. nov., a multidrug resistant bacteria-antagonizing species isolated from coastal seawater.</title>
        <authorList>
            <person name="Long M."/>
        </authorList>
    </citation>
    <scope>NUCLEOTIDE SEQUENCE [LARGE SCALE GENOMIC DNA]</scope>
    <source>
        <strain evidence="4 5">FTW29</strain>
    </source>
</reference>
<name>A0ABZ1DZB1_9RHOB</name>
<dbReference type="InterPro" id="IPR015797">
    <property type="entry name" value="NUDIX_hydrolase-like_dom_sf"/>
</dbReference>
<feature type="domain" description="Nudix hydrolase" evidence="3">
    <location>
        <begin position="36"/>
        <end position="130"/>
    </location>
</feature>
<dbReference type="RefSeq" id="WP_406721127.1">
    <property type="nucleotide sequence ID" value="NZ_CP135443.1"/>
</dbReference>
<dbReference type="CDD" id="cd04688">
    <property type="entry name" value="NUDIX_Hydrolase"/>
    <property type="match status" value="1"/>
</dbReference>
<dbReference type="PROSITE" id="PS00893">
    <property type="entry name" value="NUDIX_BOX"/>
    <property type="match status" value="1"/>
</dbReference>
<protein>
    <submittedName>
        <fullName evidence="4">NUDIX domain-containing protein</fullName>
    </submittedName>
</protein>
<evidence type="ECO:0000313" key="5">
    <source>
        <dbReference type="Proteomes" id="UP001623290"/>
    </source>
</evidence>
<dbReference type="InterPro" id="IPR000086">
    <property type="entry name" value="NUDIX_hydrolase_dom"/>
</dbReference>
<dbReference type="SUPFAM" id="SSF55811">
    <property type="entry name" value="Nudix"/>
    <property type="match status" value="1"/>
</dbReference>
<evidence type="ECO:0000259" key="3">
    <source>
        <dbReference type="Pfam" id="PF00293"/>
    </source>
</evidence>
<evidence type="ECO:0000313" key="4">
    <source>
        <dbReference type="EMBL" id="WRY34145.1"/>
    </source>
</evidence>
<dbReference type="InterPro" id="IPR020084">
    <property type="entry name" value="NUDIX_hydrolase_CS"/>
</dbReference>
<sequence>MTYWRPAQTIRIKTLGLHWREGRLLATCVFNDDGTLKGVRPLGGTVEFGETAESALMREFREELGVTATIIGPPLFMENLYHHEGMQGHELLILFPVDLPVERLPATGGFTFYEDSGTACHADWFALDGLDGPNQPSLYPAGLKARLQSAQTQAV</sequence>
<gene>
    <name evidence="4" type="ORF">RPE78_02305</name>
</gene>
<evidence type="ECO:0000256" key="2">
    <source>
        <dbReference type="ARBA" id="ARBA00022801"/>
    </source>
</evidence>
<organism evidence="4 5">
    <name type="scientific">Thioclava litoralis</name>
    <dbReference type="NCBI Taxonomy" id="3076557"/>
    <lineage>
        <taxon>Bacteria</taxon>
        <taxon>Pseudomonadati</taxon>
        <taxon>Pseudomonadota</taxon>
        <taxon>Alphaproteobacteria</taxon>
        <taxon>Rhodobacterales</taxon>
        <taxon>Paracoccaceae</taxon>
        <taxon>Thioclava</taxon>
    </lineage>
</organism>
<evidence type="ECO:0000256" key="1">
    <source>
        <dbReference type="ARBA" id="ARBA00001946"/>
    </source>
</evidence>
<dbReference type="Proteomes" id="UP001623290">
    <property type="component" value="Chromosome"/>
</dbReference>
<accession>A0ABZ1DZB1</accession>
<keyword evidence="2" id="KW-0378">Hydrolase</keyword>
<dbReference type="EMBL" id="CP135443">
    <property type="protein sequence ID" value="WRY34145.1"/>
    <property type="molecule type" value="Genomic_DNA"/>
</dbReference>